<dbReference type="PROSITE" id="PS51294">
    <property type="entry name" value="HTH_MYB"/>
    <property type="match status" value="2"/>
</dbReference>
<evidence type="ECO:0000256" key="2">
    <source>
        <dbReference type="ARBA" id="ARBA00023125"/>
    </source>
</evidence>
<dbReference type="Gene3D" id="1.10.10.60">
    <property type="entry name" value="Homeodomain-like"/>
    <property type="match status" value="2"/>
</dbReference>
<dbReference type="PROSITE" id="PS50090">
    <property type="entry name" value="MYB_LIKE"/>
    <property type="match status" value="2"/>
</dbReference>
<reference evidence="6 7" key="1">
    <citation type="submission" date="2024-03" db="EMBL/GenBank/DDBJ databases">
        <authorList>
            <person name="Gkanogiannis A."/>
            <person name="Becerra Lopez-Lavalle L."/>
        </authorList>
    </citation>
    <scope>NUCLEOTIDE SEQUENCE [LARGE SCALE GENOMIC DNA]</scope>
</reference>
<dbReference type="Pfam" id="PF00249">
    <property type="entry name" value="Myb_DNA-binding"/>
    <property type="match status" value="2"/>
</dbReference>
<feature type="domain" description="HTH myb-type" evidence="5">
    <location>
        <begin position="62"/>
        <end position="116"/>
    </location>
</feature>
<keyword evidence="2" id="KW-0238">DNA-binding</keyword>
<protein>
    <submittedName>
        <fullName evidence="6">Uncharacterized protein</fullName>
    </submittedName>
</protein>
<organism evidence="6 7">
    <name type="scientific">Citrullus colocynthis</name>
    <name type="common">colocynth</name>
    <dbReference type="NCBI Taxonomy" id="252529"/>
    <lineage>
        <taxon>Eukaryota</taxon>
        <taxon>Viridiplantae</taxon>
        <taxon>Streptophyta</taxon>
        <taxon>Embryophyta</taxon>
        <taxon>Tracheophyta</taxon>
        <taxon>Spermatophyta</taxon>
        <taxon>Magnoliopsida</taxon>
        <taxon>eudicotyledons</taxon>
        <taxon>Gunneridae</taxon>
        <taxon>Pentapetalae</taxon>
        <taxon>rosids</taxon>
        <taxon>fabids</taxon>
        <taxon>Cucurbitales</taxon>
        <taxon>Cucurbitaceae</taxon>
        <taxon>Benincaseae</taxon>
        <taxon>Citrullus</taxon>
    </lineage>
</organism>
<dbReference type="InterPro" id="IPR017930">
    <property type="entry name" value="Myb_dom"/>
</dbReference>
<dbReference type="PANTHER" id="PTHR47999">
    <property type="entry name" value="TRANSCRIPTION FACTOR MYB8-RELATED-RELATED"/>
    <property type="match status" value="1"/>
</dbReference>
<keyword evidence="3" id="KW-0539">Nucleus</keyword>
<dbReference type="EMBL" id="OZ021737">
    <property type="protein sequence ID" value="CAK9318482.1"/>
    <property type="molecule type" value="Genomic_DNA"/>
</dbReference>
<dbReference type="SMART" id="SM00717">
    <property type="entry name" value="SANT"/>
    <property type="match status" value="2"/>
</dbReference>
<dbReference type="Proteomes" id="UP001642487">
    <property type="component" value="Chromosome 3"/>
</dbReference>
<comment type="subcellular location">
    <subcellularLocation>
        <location evidence="1">Nucleus</location>
    </subcellularLocation>
</comment>
<feature type="domain" description="Myb-like" evidence="4">
    <location>
        <begin position="9"/>
        <end position="61"/>
    </location>
</feature>
<gene>
    <name evidence="6" type="ORF">CITCOLO1_LOCUS10450</name>
</gene>
<evidence type="ECO:0000259" key="5">
    <source>
        <dbReference type="PROSITE" id="PS51294"/>
    </source>
</evidence>
<feature type="domain" description="HTH myb-type" evidence="5">
    <location>
        <begin position="9"/>
        <end position="61"/>
    </location>
</feature>
<name>A0ABP0YDC7_9ROSI</name>
<dbReference type="InterPro" id="IPR015495">
    <property type="entry name" value="Myb_TF_plants"/>
</dbReference>
<dbReference type="CDD" id="cd00167">
    <property type="entry name" value="SANT"/>
    <property type="match status" value="2"/>
</dbReference>
<dbReference type="InterPro" id="IPR001005">
    <property type="entry name" value="SANT/Myb"/>
</dbReference>
<evidence type="ECO:0000259" key="4">
    <source>
        <dbReference type="PROSITE" id="PS50090"/>
    </source>
</evidence>
<evidence type="ECO:0000313" key="7">
    <source>
        <dbReference type="Proteomes" id="UP001642487"/>
    </source>
</evidence>
<evidence type="ECO:0000256" key="1">
    <source>
        <dbReference type="ARBA" id="ARBA00004123"/>
    </source>
</evidence>
<keyword evidence="7" id="KW-1185">Reference proteome</keyword>
<dbReference type="PANTHER" id="PTHR47999:SF91">
    <property type="entry name" value="TRANSCRIPTION FACTOR MYB111"/>
    <property type="match status" value="1"/>
</dbReference>
<feature type="domain" description="Myb-like" evidence="4">
    <location>
        <begin position="62"/>
        <end position="112"/>
    </location>
</feature>
<sequence length="305" mass="34786">MVRAPCCQKVGLKRGRWTAEEDEILINYIQANGEGSWRSLPKNAGLLRCGKSCRLRWINYLRADLKRGNITAEEEQMIVKLHNLFGNRWSLIAGHLPGRTDNEIKNYWNSHLSRRIYTMTRPSTKASLPITGILDITPGSKRKRNFRKNQQLQAAIVVKGKTMEKEKIEEGLSSKDHGREDKNRLGNDELVLSPIMDDGGGEEDLGPYDWLDGEIMRLNNEINEWGMVESSGNNGCNEKVTCSTKDHQNGSCSSSVNSALEKDQWLNWDWEDNNGSVEGCNLDQWELEEISSWLWETEIDQCIKS</sequence>
<accession>A0ABP0YDC7</accession>
<dbReference type="InterPro" id="IPR009057">
    <property type="entry name" value="Homeodomain-like_sf"/>
</dbReference>
<evidence type="ECO:0000313" key="6">
    <source>
        <dbReference type="EMBL" id="CAK9318482.1"/>
    </source>
</evidence>
<proteinExistence type="predicted"/>
<dbReference type="SUPFAM" id="SSF46689">
    <property type="entry name" value="Homeodomain-like"/>
    <property type="match status" value="1"/>
</dbReference>
<evidence type="ECO:0000256" key="3">
    <source>
        <dbReference type="ARBA" id="ARBA00023242"/>
    </source>
</evidence>